<dbReference type="Proteomes" id="UP000655044">
    <property type="component" value="Unassembled WGS sequence"/>
</dbReference>
<dbReference type="RefSeq" id="WP_189243008.1">
    <property type="nucleotide sequence ID" value="NZ_BMQP01000026.1"/>
</dbReference>
<keyword evidence="2" id="KW-1185">Reference proteome</keyword>
<comment type="caution">
    <text evidence="1">The sequence shown here is derived from an EMBL/GenBank/DDBJ whole genome shotgun (WGS) entry which is preliminary data.</text>
</comment>
<dbReference type="AlphaFoldDB" id="A0A8J3WEI7"/>
<evidence type="ECO:0000313" key="2">
    <source>
        <dbReference type="Proteomes" id="UP000655044"/>
    </source>
</evidence>
<reference evidence="1" key="1">
    <citation type="submission" date="2021-01" db="EMBL/GenBank/DDBJ databases">
        <title>Whole genome shotgun sequence of Planobispora rosea NBRC 15558.</title>
        <authorList>
            <person name="Komaki H."/>
            <person name="Tamura T."/>
        </authorList>
    </citation>
    <scope>NUCLEOTIDE SEQUENCE</scope>
    <source>
        <strain evidence="1">NBRC 15558</strain>
    </source>
</reference>
<name>A0A8J3WEI7_PLARO</name>
<sequence>MLTAVEPLSLSSTAVYLADPDAALSLVRRLFGSHPRHSVVALGFSGPRPIVVVSARLPAAVTELVALAEQTTYLLGQYRSTDAVLVGYGAGAPVGATLIGLHRALESDRIIPAAAVHYQQGHYQLPLCPEPGECCPTEATMWDSSCGDAAATALLQTHVPAIHTIYPARGFLRSIRRPRE</sequence>
<dbReference type="EMBL" id="BOOI01000046">
    <property type="protein sequence ID" value="GIH86435.1"/>
    <property type="molecule type" value="Genomic_DNA"/>
</dbReference>
<gene>
    <name evidence="1" type="ORF">Pro02_48430</name>
</gene>
<evidence type="ECO:0000313" key="1">
    <source>
        <dbReference type="EMBL" id="GIH86435.1"/>
    </source>
</evidence>
<accession>A0A8J3WEI7</accession>
<proteinExistence type="predicted"/>
<dbReference type="InterPro" id="IPR025447">
    <property type="entry name" value="DUF4192"/>
</dbReference>
<dbReference type="Pfam" id="PF13830">
    <property type="entry name" value="DUF4192"/>
    <property type="match status" value="1"/>
</dbReference>
<protein>
    <submittedName>
        <fullName evidence="1">Uncharacterized protein</fullName>
    </submittedName>
</protein>
<organism evidence="1 2">
    <name type="scientific">Planobispora rosea</name>
    <dbReference type="NCBI Taxonomy" id="35762"/>
    <lineage>
        <taxon>Bacteria</taxon>
        <taxon>Bacillati</taxon>
        <taxon>Actinomycetota</taxon>
        <taxon>Actinomycetes</taxon>
        <taxon>Streptosporangiales</taxon>
        <taxon>Streptosporangiaceae</taxon>
        <taxon>Planobispora</taxon>
    </lineage>
</organism>